<evidence type="ECO:0000256" key="1">
    <source>
        <dbReference type="ARBA" id="ARBA00004275"/>
    </source>
</evidence>
<dbReference type="Gene3D" id="1.10.1040.50">
    <property type="match status" value="1"/>
</dbReference>
<dbReference type="STRING" id="1758178.GCA_001550095_01252"/>
<dbReference type="InterPro" id="IPR001753">
    <property type="entry name" value="Enoyl-CoA_hydra/iso"/>
</dbReference>
<feature type="region of interest" description="Disordered" evidence="14">
    <location>
        <begin position="1"/>
        <end position="21"/>
    </location>
</feature>
<keyword evidence="8" id="KW-0443">Lipid metabolism</keyword>
<dbReference type="UniPathway" id="UPA00659"/>
<evidence type="ECO:0000256" key="12">
    <source>
        <dbReference type="ARBA" id="ARBA00023268"/>
    </source>
</evidence>
<dbReference type="Gene3D" id="3.40.50.720">
    <property type="entry name" value="NAD(P)-binding Rossmann-like Domain"/>
    <property type="match status" value="1"/>
</dbReference>
<evidence type="ECO:0000256" key="6">
    <source>
        <dbReference type="ARBA" id="ARBA00023002"/>
    </source>
</evidence>
<dbReference type="SUPFAM" id="SSF48179">
    <property type="entry name" value="6-phosphogluconate dehydrogenase C-terminal domain-like"/>
    <property type="match status" value="2"/>
</dbReference>
<protein>
    <submittedName>
        <fullName evidence="17">Uncharacterized protein</fullName>
    </submittedName>
</protein>
<dbReference type="CDD" id="cd06558">
    <property type="entry name" value="crotonase-like"/>
    <property type="match status" value="1"/>
</dbReference>
<dbReference type="GO" id="GO:0004300">
    <property type="term" value="F:enoyl-CoA hydratase activity"/>
    <property type="evidence" value="ECO:0007669"/>
    <property type="project" value="UniProtKB-ARBA"/>
</dbReference>
<dbReference type="PANTHER" id="PTHR23309">
    <property type="entry name" value="3-HYDROXYACYL-COA DEHYROGENASE"/>
    <property type="match status" value="1"/>
</dbReference>
<dbReference type="KEGG" id="ceh:CEW89_01135"/>
<keyword evidence="6" id="KW-0560">Oxidoreductase</keyword>
<dbReference type="InterPro" id="IPR029045">
    <property type="entry name" value="ClpP/crotonase-like_dom_sf"/>
</dbReference>
<comment type="subcellular location">
    <subcellularLocation>
        <location evidence="1">Peroxisome</location>
    </subcellularLocation>
</comment>
<keyword evidence="4" id="KW-0276">Fatty acid metabolism</keyword>
<comment type="pathway">
    <text evidence="2">Lipid metabolism; fatty acid beta-oxidation.</text>
</comment>
<keyword evidence="18" id="KW-1185">Reference proteome</keyword>
<evidence type="ECO:0000256" key="8">
    <source>
        <dbReference type="ARBA" id="ARBA00023098"/>
    </source>
</evidence>
<dbReference type="EMBL" id="CP022196">
    <property type="protein sequence ID" value="ATG46296.1"/>
    <property type="molecule type" value="Genomic_DNA"/>
</dbReference>
<keyword evidence="7" id="KW-0520">NAD</keyword>
<dbReference type="AlphaFoldDB" id="A0A291G8F0"/>
<evidence type="ECO:0000256" key="11">
    <source>
        <dbReference type="ARBA" id="ARBA00023239"/>
    </source>
</evidence>
<dbReference type="Pfam" id="PF00378">
    <property type="entry name" value="ECH_1"/>
    <property type="match status" value="1"/>
</dbReference>
<keyword evidence="11" id="KW-0456">Lyase</keyword>
<dbReference type="SUPFAM" id="SSF52096">
    <property type="entry name" value="ClpP/crotonase"/>
    <property type="match status" value="1"/>
</dbReference>
<dbReference type="Gene3D" id="3.90.226.10">
    <property type="entry name" value="2-enoyl-CoA Hydratase, Chain A, domain 1"/>
    <property type="match status" value="1"/>
</dbReference>
<dbReference type="InterPro" id="IPR036291">
    <property type="entry name" value="NAD(P)-bd_dom_sf"/>
</dbReference>
<keyword evidence="5" id="KW-0442">Lipid degradation</keyword>
<dbReference type="Proteomes" id="UP000217935">
    <property type="component" value="Chromosome"/>
</dbReference>
<gene>
    <name evidence="17" type="ORF">CEW89_01135</name>
</gene>
<dbReference type="PANTHER" id="PTHR23309:SF49">
    <property type="entry name" value="PEROXISOMAL BIFUNCTIONAL ENZYME"/>
    <property type="match status" value="1"/>
</dbReference>
<dbReference type="GO" id="GO:0006635">
    <property type="term" value="P:fatty acid beta-oxidation"/>
    <property type="evidence" value="ECO:0007669"/>
    <property type="project" value="UniProtKB-UniPathway"/>
</dbReference>
<dbReference type="OrthoDB" id="9771883at2"/>
<evidence type="ECO:0000256" key="7">
    <source>
        <dbReference type="ARBA" id="ARBA00023027"/>
    </source>
</evidence>
<comment type="catalytic activity">
    <reaction evidence="13">
        <text>a (3S)-3-hydroxyacyl-CoA + NAD(+) = a 3-oxoacyl-CoA + NADH + H(+)</text>
        <dbReference type="Rhea" id="RHEA:22432"/>
        <dbReference type="ChEBI" id="CHEBI:15378"/>
        <dbReference type="ChEBI" id="CHEBI:57318"/>
        <dbReference type="ChEBI" id="CHEBI:57540"/>
        <dbReference type="ChEBI" id="CHEBI:57945"/>
        <dbReference type="ChEBI" id="CHEBI:90726"/>
        <dbReference type="EC" id="1.1.1.35"/>
    </reaction>
</comment>
<feature type="domain" description="3-hydroxyacyl-CoA dehydrogenase C-terminal" evidence="15">
    <location>
        <begin position="500"/>
        <end position="566"/>
    </location>
</feature>
<evidence type="ECO:0000256" key="9">
    <source>
        <dbReference type="ARBA" id="ARBA00023140"/>
    </source>
</evidence>
<dbReference type="Pfam" id="PF02737">
    <property type="entry name" value="3HCDH_N"/>
    <property type="match status" value="1"/>
</dbReference>
<keyword evidence="10" id="KW-0413">Isomerase</keyword>
<evidence type="ECO:0000256" key="2">
    <source>
        <dbReference type="ARBA" id="ARBA00005005"/>
    </source>
</evidence>
<keyword evidence="9" id="KW-0576">Peroxisome</keyword>
<evidence type="ECO:0000256" key="4">
    <source>
        <dbReference type="ARBA" id="ARBA00022832"/>
    </source>
</evidence>
<evidence type="ECO:0000256" key="5">
    <source>
        <dbReference type="ARBA" id="ARBA00022963"/>
    </source>
</evidence>
<evidence type="ECO:0000259" key="15">
    <source>
        <dbReference type="Pfam" id="PF00725"/>
    </source>
</evidence>
<sequence length="704" mass="75102">MSEAVGQARKYMTEATQGRGPEGVATPLVQIRREGRLALLCLSSPPVNTLTPELRRALLAAFEAAESTPEVQAIVLMAEGTSFCTGFPADTLAAEEPAPSLNTVCDRIEACPKPVIAALHGSTLEAGFALALAAHYRVIGRRSRLGAPEITLGVVPTGGVTQRLPRLVGPGVALEILLSGRPVPAPQALKLGLVDEMADSKSPAEAAIALAERFLAGERGPRPTRAIARGLRDGEAYMKEIAARRAEIKGARIAAPARIVDCVEAALILPFEAGVARESVARADCFDSEEAKALRHAYFSERRAARLDGVEGLRPAEIGELGLVGTGSLALGIAITALDHGLKVRLLGSAADQLVVAEQRITTAYTRAEQQGQITAEVRRERLAQFTATTRTDSLSGAGLVIEASAASTEARARLLARLEEFLPEDCVLATVADHGFAQMARDLAHPERFLGLHFCAPSQAIRVVELALRDDVSKQALVTAHGFVKRLGKVPVTLRARDGLIANRVQEAVWAAVDVLLLMGVRPARIDRVMREYGFPAGPCETMDALGLDHMRGAVAQFFATEGRRGKEAGQGFYDYASGQGPDDTVAEAILADLRAQGGVPELELSDRDISERLLLAAANAGARLLQAGVVMRPVDIDVVMMLAKGYPRYHGGPMKAADLMGIFQAEKRLKSFAAAAPDIWEPATLWHELSKNGDNFEKLNLL</sequence>
<dbReference type="RefSeq" id="WP_096804594.1">
    <property type="nucleotide sequence ID" value="NZ_CP022196.1"/>
</dbReference>
<evidence type="ECO:0000256" key="14">
    <source>
        <dbReference type="SAM" id="MobiDB-lite"/>
    </source>
</evidence>
<evidence type="ECO:0000256" key="10">
    <source>
        <dbReference type="ARBA" id="ARBA00023235"/>
    </source>
</evidence>
<organism evidence="17 18">
    <name type="scientific">Celeribacter ethanolicus</name>
    <dbReference type="NCBI Taxonomy" id="1758178"/>
    <lineage>
        <taxon>Bacteria</taxon>
        <taxon>Pseudomonadati</taxon>
        <taxon>Pseudomonadota</taxon>
        <taxon>Alphaproteobacteria</taxon>
        <taxon>Rhodobacterales</taxon>
        <taxon>Roseobacteraceae</taxon>
        <taxon>Celeribacter</taxon>
    </lineage>
</organism>
<name>A0A291G8F0_9RHOB</name>
<keyword evidence="12" id="KW-0511">Multifunctional enzyme</keyword>
<dbReference type="InterPro" id="IPR006108">
    <property type="entry name" value="3HC_DH_C"/>
</dbReference>
<proteinExistence type="predicted"/>
<dbReference type="SUPFAM" id="SSF51735">
    <property type="entry name" value="NAD(P)-binding Rossmann-fold domains"/>
    <property type="match status" value="1"/>
</dbReference>
<comment type="subunit">
    <text evidence="3">Monomer.</text>
</comment>
<evidence type="ECO:0000313" key="18">
    <source>
        <dbReference type="Proteomes" id="UP000217935"/>
    </source>
</evidence>
<dbReference type="Pfam" id="PF00725">
    <property type="entry name" value="3HCDH"/>
    <property type="match status" value="2"/>
</dbReference>
<dbReference type="InterPro" id="IPR008927">
    <property type="entry name" value="6-PGluconate_DH-like_C_sf"/>
</dbReference>
<dbReference type="GO" id="GO:0016853">
    <property type="term" value="F:isomerase activity"/>
    <property type="evidence" value="ECO:0007669"/>
    <property type="project" value="UniProtKB-KW"/>
</dbReference>
<dbReference type="InterPro" id="IPR006176">
    <property type="entry name" value="3-OHacyl-CoA_DH_NAD-bd"/>
</dbReference>
<evidence type="ECO:0000259" key="16">
    <source>
        <dbReference type="Pfam" id="PF02737"/>
    </source>
</evidence>
<evidence type="ECO:0000256" key="3">
    <source>
        <dbReference type="ARBA" id="ARBA00011245"/>
    </source>
</evidence>
<evidence type="ECO:0000256" key="13">
    <source>
        <dbReference type="ARBA" id="ARBA00049556"/>
    </source>
</evidence>
<feature type="domain" description="3-hydroxyacyl-CoA dehydrogenase NAD binding" evidence="16">
    <location>
        <begin position="321"/>
        <end position="495"/>
    </location>
</feature>
<feature type="domain" description="3-hydroxyacyl-CoA dehydrogenase C-terminal" evidence="15">
    <location>
        <begin position="612"/>
        <end position="696"/>
    </location>
</feature>
<dbReference type="GO" id="GO:0003857">
    <property type="term" value="F:(3S)-3-hydroxyacyl-CoA dehydrogenase (NAD+) activity"/>
    <property type="evidence" value="ECO:0007669"/>
    <property type="project" value="UniProtKB-EC"/>
</dbReference>
<accession>A0A291G8F0</accession>
<reference evidence="17 18" key="1">
    <citation type="submission" date="2017-06" db="EMBL/GenBank/DDBJ databases">
        <title>Celeribacter sp. TSPH2 complete genome sequence.</title>
        <authorList>
            <person name="Woo J.-H."/>
            <person name="Kim H.-S."/>
        </authorList>
    </citation>
    <scope>NUCLEOTIDE SEQUENCE [LARGE SCALE GENOMIC DNA]</scope>
    <source>
        <strain evidence="17 18">TSPH2</strain>
    </source>
</reference>
<evidence type="ECO:0000313" key="17">
    <source>
        <dbReference type="EMBL" id="ATG46296.1"/>
    </source>
</evidence>
<dbReference type="GO" id="GO:0070403">
    <property type="term" value="F:NAD+ binding"/>
    <property type="evidence" value="ECO:0007669"/>
    <property type="project" value="InterPro"/>
</dbReference>